<comment type="caution">
    <text evidence="2">The sequence shown here is derived from an EMBL/GenBank/DDBJ whole genome shotgun (WGS) entry which is preliminary data.</text>
</comment>
<name>A0ABU5RN30_9PSEU</name>
<evidence type="ECO:0000313" key="2">
    <source>
        <dbReference type="EMBL" id="MEA5367723.1"/>
    </source>
</evidence>
<evidence type="ECO:0000313" key="3">
    <source>
        <dbReference type="Proteomes" id="UP001304298"/>
    </source>
</evidence>
<dbReference type="Proteomes" id="UP001304298">
    <property type="component" value="Unassembled WGS sequence"/>
</dbReference>
<reference evidence="2 3" key="1">
    <citation type="submission" date="2023-12" db="EMBL/GenBank/DDBJ databases">
        <title>Amycolatopsis sp. V23-08.</title>
        <authorList>
            <person name="Somphong A."/>
        </authorList>
    </citation>
    <scope>NUCLEOTIDE SEQUENCE [LARGE SCALE GENOMIC DNA]</scope>
    <source>
        <strain evidence="2 3">V23-08</strain>
    </source>
</reference>
<evidence type="ECO:0000256" key="1">
    <source>
        <dbReference type="SAM" id="MobiDB-lite"/>
    </source>
</evidence>
<organism evidence="2 3">
    <name type="scientific">Amycolatopsis heterodermiae</name>
    <dbReference type="NCBI Taxonomy" id="3110235"/>
    <lineage>
        <taxon>Bacteria</taxon>
        <taxon>Bacillati</taxon>
        <taxon>Actinomycetota</taxon>
        <taxon>Actinomycetes</taxon>
        <taxon>Pseudonocardiales</taxon>
        <taxon>Pseudonocardiaceae</taxon>
        <taxon>Amycolatopsis</taxon>
    </lineage>
</organism>
<proteinExistence type="predicted"/>
<gene>
    <name evidence="2" type="ORF">VA596_49890</name>
</gene>
<accession>A0ABU5RN30</accession>
<sequence length="92" mass="9790">MPWYAQHTAGHPNHADSGSDLERVLQRLDYVEVPAPGAEAPEQTSDDEQTETGSEQTGTGDGPPTETADPRRATRRDVARGHGGPVDDELGA</sequence>
<feature type="compositionally biased region" description="Basic and acidic residues" evidence="1">
    <location>
        <begin position="68"/>
        <end position="80"/>
    </location>
</feature>
<feature type="region of interest" description="Disordered" evidence="1">
    <location>
        <begin position="1"/>
        <end position="20"/>
    </location>
</feature>
<dbReference type="RefSeq" id="WP_323337856.1">
    <property type="nucleotide sequence ID" value="NZ_JAYFSI010000027.1"/>
</dbReference>
<feature type="region of interest" description="Disordered" evidence="1">
    <location>
        <begin position="31"/>
        <end position="92"/>
    </location>
</feature>
<keyword evidence="3" id="KW-1185">Reference proteome</keyword>
<protein>
    <submittedName>
        <fullName evidence="2">Uncharacterized protein</fullName>
    </submittedName>
</protein>
<dbReference type="EMBL" id="JAYFSI010000027">
    <property type="protein sequence ID" value="MEA5367723.1"/>
    <property type="molecule type" value="Genomic_DNA"/>
</dbReference>